<dbReference type="EMBL" id="JAMFMB010000009">
    <property type="protein sequence ID" value="MCL6283620.1"/>
    <property type="molecule type" value="Genomic_DNA"/>
</dbReference>
<proteinExistence type="predicted"/>
<reference evidence="1" key="1">
    <citation type="submission" date="2022-05" db="EMBL/GenBank/DDBJ databases">
        <authorList>
            <person name="Park J.-S."/>
        </authorList>
    </citation>
    <scope>NUCLEOTIDE SEQUENCE</scope>
    <source>
        <strain evidence="1">2012CJ41-6</strain>
    </source>
</reference>
<dbReference type="RefSeq" id="WP_249709000.1">
    <property type="nucleotide sequence ID" value="NZ_JAMFMB010000009.1"/>
</dbReference>
<protein>
    <submittedName>
        <fullName evidence="1">Uncharacterized protein</fullName>
    </submittedName>
</protein>
<name>A0ABT0Q1A6_9RHOB</name>
<gene>
    <name evidence="1" type="ORF">M3P21_08745</name>
</gene>
<evidence type="ECO:0000313" key="1">
    <source>
        <dbReference type="EMBL" id="MCL6283620.1"/>
    </source>
</evidence>
<keyword evidence="2" id="KW-1185">Reference proteome</keyword>
<sequence length="169" mass="19429">MCEFDLWSSFFSRTDLVEVLDFPAETIFGAWDALVPHFGSLQPHGFLRSTAAPNFFDVISITAHCSLSRFMVDQSWAKNLSLSVSDLLAALIDEVSLVLREEFSDFLGFRYYLKFHDNLVDCFELWANDYPCLQRMQMLDAISRSVRVVMRKIRARAIQYAIVNAPQSK</sequence>
<dbReference type="Proteomes" id="UP001203880">
    <property type="component" value="Unassembled WGS sequence"/>
</dbReference>
<comment type="caution">
    <text evidence="1">The sequence shown here is derived from an EMBL/GenBank/DDBJ whole genome shotgun (WGS) entry which is preliminary data.</text>
</comment>
<organism evidence="1 2">
    <name type="scientific">Ruegeria spongiae</name>
    <dbReference type="NCBI Taxonomy" id="2942209"/>
    <lineage>
        <taxon>Bacteria</taxon>
        <taxon>Pseudomonadati</taxon>
        <taxon>Pseudomonadota</taxon>
        <taxon>Alphaproteobacteria</taxon>
        <taxon>Rhodobacterales</taxon>
        <taxon>Roseobacteraceae</taxon>
        <taxon>Ruegeria</taxon>
    </lineage>
</organism>
<evidence type="ECO:0000313" key="2">
    <source>
        <dbReference type="Proteomes" id="UP001203880"/>
    </source>
</evidence>
<accession>A0ABT0Q1A6</accession>